<keyword evidence="2" id="KW-1185">Reference proteome</keyword>
<evidence type="ECO:0000256" key="1">
    <source>
        <dbReference type="SAM" id="MobiDB-lite"/>
    </source>
</evidence>
<name>A0ABM3AXM1_GOSHI</name>
<sequence>MKSIQVNTFLLPRFNVSNPRKPELLFPSYPYLVCFNAKVPVTKKLIASSSLCFQQFAPLLKHKRCVSVSKCRQGTTVCKFGGQDKPAGDNEGSPWKSIEKAIGNFGKKQSIEDVLRQQIEKQDYYDEGSGQNPPRGGGGGSSGGGDGFGESEDEGPSGILDETMQVILATLGFIFLLVT</sequence>
<reference evidence="2" key="1">
    <citation type="journal article" date="2020" name="Nat. Genet.">
        <title>Genomic diversifications of five Gossypium allopolyploid species and their impact on cotton improvement.</title>
        <authorList>
            <person name="Chen Z.J."/>
            <person name="Sreedasyam A."/>
            <person name="Ando A."/>
            <person name="Song Q."/>
            <person name="De Santiago L.M."/>
            <person name="Hulse-Kemp A.M."/>
            <person name="Ding M."/>
            <person name="Ye W."/>
            <person name="Kirkbride R.C."/>
            <person name="Jenkins J."/>
            <person name="Plott C."/>
            <person name="Lovell J."/>
            <person name="Lin Y.M."/>
            <person name="Vaughn R."/>
            <person name="Liu B."/>
            <person name="Simpson S."/>
            <person name="Scheffler B.E."/>
            <person name="Wen L."/>
            <person name="Saski C.A."/>
            <person name="Grover C.E."/>
            <person name="Hu G."/>
            <person name="Conover J.L."/>
            <person name="Carlson J.W."/>
            <person name="Shu S."/>
            <person name="Boston L.B."/>
            <person name="Williams M."/>
            <person name="Peterson D.G."/>
            <person name="McGee K."/>
            <person name="Jones D.C."/>
            <person name="Wendel J.F."/>
            <person name="Stelly D.M."/>
            <person name="Grimwood J."/>
            <person name="Schmutz J."/>
        </authorList>
    </citation>
    <scope>NUCLEOTIDE SEQUENCE [LARGE SCALE GENOMIC DNA]</scope>
    <source>
        <strain evidence="2">cv. TM-1</strain>
    </source>
</reference>
<evidence type="ECO:0000313" key="2">
    <source>
        <dbReference type="Proteomes" id="UP000818029"/>
    </source>
</evidence>
<accession>A0ABM3AXM1</accession>
<feature type="compositionally biased region" description="Gly residues" evidence="1">
    <location>
        <begin position="135"/>
        <end position="148"/>
    </location>
</feature>
<protein>
    <submittedName>
        <fullName evidence="3">Uncharacterized protein isoform X3</fullName>
    </submittedName>
</protein>
<dbReference type="PANTHER" id="PTHR35483:SF1">
    <property type="entry name" value="GLYCINE-RICH PROTEIN-RELATED"/>
    <property type="match status" value="1"/>
</dbReference>
<proteinExistence type="predicted"/>
<feature type="region of interest" description="Disordered" evidence="1">
    <location>
        <begin position="124"/>
        <end position="158"/>
    </location>
</feature>
<evidence type="ECO:0000313" key="3">
    <source>
        <dbReference type="RefSeq" id="XP_040959525.1"/>
    </source>
</evidence>
<dbReference type="GeneID" id="107934382"/>
<dbReference type="RefSeq" id="XP_040959525.1">
    <property type="nucleotide sequence ID" value="XM_041103591.1"/>
</dbReference>
<organism evidence="2 3">
    <name type="scientific">Gossypium hirsutum</name>
    <name type="common">Upland cotton</name>
    <name type="synonym">Gossypium mexicanum</name>
    <dbReference type="NCBI Taxonomy" id="3635"/>
    <lineage>
        <taxon>Eukaryota</taxon>
        <taxon>Viridiplantae</taxon>
        <taxon>Streptophyta</taxon>
        <taxon>Embryophyta</taxon>
        <taxon>Tracheophyta</taxon>
        <taxon>Spermatophyta</taxon>
        <taxon>Magnoliopsida</taxon>
        <taxon>eudicotyledons</taxon>
        <taxon>Gunneridae</taxon>
        <taxon>Pentapetalae</taxon>
        <taxon>rosids</taxon>
        <taxon>malvids</taxon>
        <taxon>Malvales</taxon>
        <taxon>Malvaceae</taxon>
        <taxon>Malvoideae</taxon>
        <taxon>Gossypium</taxon>
    </lineage>
</organism>
<dbReference type="Proteomes" id="UP000818029">
    <property type="component" value="Chromosome D10"/>
</dbReference>
<dbReference type="PANTHER" id="PTHR35483">
    <property type="entry name" value="NUCLEUSENVELOPE PROTEIN"/>
    <property type="match status" value="1"/>
</dbReference>
<gene>
    <name evidence="3" type="primary">LOC107934382</name>
</gene>
<reference evidence="3" key="2">
    <citation type="submission" date="2025-08" db="UniProtKB">
        <authorList>
            <consortium name="RefSeq"/>
        </authorList>
    </citation>
    <scope>IDENTIFICATION</scope>
</reference>